<feature type="domain" description="HTH lacI-type" evidence="5">
    <location>
        <begin position="1"/>
        <end position="58"/>
    </location>
</feature>
<dbReference type="OrthoDB" id="7055227at2"/>
<evidence type="ECO:0000256" key="2">
    <source>
        <dbReference type="ARBA" id="ARBA00023015"/>
    </source>
</evidence>
<dbReference type="AlphaFoldDB" id="A0A2U3B5A8"/>
<dbReference type="Gene3D" id="1.10.260.40">
    <property type="entry name" value="lambda repressor-like DNA-binding domains"/>
    <property type="match status" value="1"/>
</dbReference>
<dbReference type="PROSITE" id="PS50932">
    <property type="entry name" value="HTH_LACI_2"/>
    <property type="match status" value="1"/>
</dbReference>
<keyword evidence="4" id="KW-0804">Transcription</keyword>
<dbReference type="PROSITE" id="PS50943">
    <property type="entry name" value="HTH_CROC1"/>
    <property type="match status" value="1"/>
</dbReference>
<dbReference type="SMART" id="SM00354">
    <property type="entry name" value="HTH_LACI"/>
    <property type="match status" value="1"/>
</dbReference>
<dbReference type="CDD" id="cd01392">
    <property type="entry name" value="HTH_LacI"/>
    <property type="match status" value="1"/>
</dbReference>
<evidence type="ECO:0000256" key="3">
    <source>
        <dbReference type="ARBA" id="ARBA00023125"/>
    </source>
</evidence>
<dbReference type="SUPFAM" id="SSF53822">
    <property type="entry name" value="Periplasmic binding protein-like I"/>
    <property type="match status" value="1"/>
</dbReference>
<dbReference type="InterPro" id="IPR000843">
    <property type="entry name" value="HTH_LacI"/>
</dbReference>
<dbReference type="InterPro" id="IPR001761">
    <property type="entry name" value="Peripla_BP/Lac1_sug-bd_dom"/>
</dbReference>
<reference evidence="7 8" key="1">
    <citation type="submission" date="2018-05" db="EMBL/GenBank/DDBJ databases">
        <title>Vibrio limimaris sp. nov., isolated from marine sediment.</title>
        <authorList>
            <person name="Li C.-M."/>
        </authorList>
    </citation>
    <scope>NUCLEOTIDE SEQUENCE [LARGE SCALE GENOMIC DNA]</scope>
    <source>
        <strain evidence="7 8">E4404</strain>
    </source>
</reference>
<dbReference type="PANTHER" id="PTHR30146">
    <property type="entry name" value="LACI-RELATED TRANSCRIPTIONAL REPRESSOR"/>
    <property type="match status" value="1"/>
</dbReference>
<dbReference type="SUPFAM" id="SSF47413">
    <property type="entry name" value="lambda repressor-like DNA-binding domains"/>
    <property type="match status" value="1"/>
</dbReference>
<dbReference type="InterPro" id="IPR010982">
    <property type="entry name" value="Lambda_DNA-bd_dom_sf"/>
</dbReference>
<dbReference type="Gene3D" id="3.40.50.2300">
    <property type="match status" value="2"/>
</dbReference>
<evidence type="ECO:0000256" key="4">
    <source>
        <dbReference type="ARBA" id="ARBA00023163"/>
    </source>
</evidence>
<evidence type="ECO:0000313" key="7">
    <source>
        <dbReference type="EMBL" id="PWI31976.1"/>
    </source>
</evidence>
<dbReference type="GO" id="GO:0000976">
    <property type="term" value="F:transcription cis-regulatory region binding"/>
    <property type="evidence" value="ECO:0007669"/>
    <property type="project" value="TreeGrafter"/>
</dbReference>
<dbReference type="Proteomes" id="UP000245362">
    <property type="component" value="Unassembled WGS sequence"/>
</dbReference>
<evidence type="ECO:0000259" key="5">
    <source>
        <dbReference type="PROSITE" id="PS50932"/>
    </source>
</evidence>
<evidence type="ECO:0000256" key="1">
    <source>
        <dbReference type="ARBA" id="ARBA00022491"/>
    </source>
</evidence>
<evidence type="ECO:0000313" key="8">
    <source>
        <dbReference type="Proteomes" id="UP000245362"/>
    </source>
</evidence>
<comment type="caution">
    <text evidence="7">The sequence shown here is derived from an EMBL/GenBank/DDBJ whole genome shotgun (WGS) entry which is preliminary data.</text>
</comment>
<dbReference type="PANTHER" id="PTHR30146:SF45">
    <property type="entry name" value="CATABOLITE REPRESSOR_ACTIVATOR"/>
    <property type="match status" value="1"/>
</dbReference>
<dbReference type="CDD" id="cd06274">
    <property type="entry name" value="PBP1_FruR"/>
    <property type="match status" value="1"/>
</dbReference>
<proteinExistence type="predicted"/>
<keyword evidence="1" id="KW-0678">Repressor</keyword>
<dbReference type="EMBL" id="QFWT01000013">
    <property type="protein sequence ID" value="PWI31976.1"/>
    <property type="molecule type" value="Genomic_DNA"/>
</dbReference>
<protein>
    <submittedName>
        <fullName evidence="7">Transcriptional regulator</fullName>
    </submittedName>
</protein>
<accession>A0A2U3B5A8</accession>
<gene>
    <name evidence="7" type="ORF">DI392_18295</name>
</gene>
<dbReference type="InterPro" id="IPR001387">
    <property type="entry name" value="Cro/C1-type_HTH"/>
</dbReference>
<keyword evidence="2" id="KW-0805">Transcription regulation</keyword>
<sequence>MTLAEVAELAGVSKSTVSFVLNGHAEKHRIAPETVEKVMSVVKEHNYAPSLYARALKSKRTYTIGLVIPDLSNMGFATIAKELERLCREKGYQTLIASSEDDKKEEIQAVNSLISRQVDLLMVASCMPDDKFYLKVNKTLPVILFDRRIPETNLPYVVTGAEAATESVVSRLLDDTVRECFYFGGTSLLSPGRERLAGYRLALKKAGLPPCSTWIFHRDYHPESGYLMMKECVEGLGRCPEALFTASYSILEGVLRYLTEQGLLDTRMRLATFDNYNILDCLPVAIDSVEQDYKEMSQHLFFCMQSLLNATELSEPQKEFPARIHSRR</sequence>
<evidence type="ECO:0000259" key="6">
    <source>
        <dbReference type="PROSITE" id="PS50943"/>
    </source>
</evidence>
<dbReference type="PROSITE" id="PS00356">
    <property type="entry name" value="HTH_LACI_1"/>
    <property type="match status" value="1"/>
</dbReference>
<keyword evidence="3" id="KW-0238">DNA-binding</keyword>
<dbReference type="Pfam" id="PF00532">
    <property type="entry name" value="Peripla_BP_1"/>
    <property type="match status" value="1"/>
</dbReference>
<keyword evidence="8" id="KW-1185">Reference proteome</keyword>
<dbReference type="InterPro" id="IPR028082">
    <property type="entry name" value="Peripla_BP_I"/>
</dbReference>
<dbReference type="GO" id="GO:0003700">
    <property type="term" value="F:DNA-binding transcription factor activity"/>
    <property type="evidence" value="ECO:0007669"/>
    <property type="project" value="TreeGrafter"/>
</dbReference>
<name>A0A2U3B5A8_9VIBR</name>
<dbReference type="Pfam" id="PF00356">
    <property type="entry name" value="LacI"/>
    <property type="match status" value="1"/>
</dbReference>
<feature type="domain" description="HTH cro/C1-type" evidence="6">
    <location>
        <begin position="1"/>
        <end position="26"/>
    </location>
</feature>
<organism evidence="7 8">
    <name type="scientific">Vibrio albus</name>
    <dbReference type="NCBI Taxonomy" id="2200953"/>
    <lineage>
        <taxon>Bacteria</taxon>
        <taxon>Pseudomonadati</taxon>
        <taxon>Pseudomonadota</taxon>
        <taxon>Gammaproteobacteria</taxon>
        <taxon>Vibrionales</taxon>
        <taxon>Vibrionaceae</taxon>
        <taxon>Vibrio</taxon>
    </lineage>
</organism>